<evidence type="ECO:0000313" key="3">
    <source>
        <dbReference type="Proteomes" id="UP000193498"/>
    </source>
</evidence>
<dbReference type="InParanoid" id="A0A1Y1Z9H5"/>
<keyword evidence="3" id="KW-1185">Reference proteome</keyword>
<protein>
    <submittedName>
        <fullName evidence="2">Uncharacterized protein</fullName>
    </submittedName>
</protein>
<reference evidence="2 3" key="1">
    <citation type="submission" date="2016-07" db="EMBL/GenBank/DDBJ databases">
        <title>Pervasive Adenine N6-methylation of Active Genes in Fungi.</title>
        <authorList>
            <consortium name="DOE Joint Genome Institute"/>
            <person name="Mondo S.J."/>
            <person name="Dannebaum R.O."/>
            <person name="Kuo R.C."/>
            <person name="Labutti K."/>
            <person name="Haridas S."/>
            <person name="Kuo A."/>
            <person name="Salamov A."/>
            <person name="Ahrendt S.R."/>
            <person name="Lipzen A."/>
            <person name="Sullivan W."/>
            <person name="Andreopoulos W.B."/>
            <person name="Clum A."/>
            <person name="Lindquist E."/>
            <person name="Daum C."/>
            <person name="Ramamoorthy G.K."/>
            <person name="Gryganskyi A."/>
            <person name="Culley D."/>
            <person name="Magnuson J.K."/>
            <person name="James T.Y."/>
            <person name="O'Malley M.A."/>
            <person name="Stajich J.E."/>
            <person name="Spatafora J.W."/>
            <person name="Visel A."/>
            <person name="Grigoriev I.V."/>
        </authorList>
    </citation>
    <scope>NUCLEOTIDE SEQUENCE [LARGE SCALE GENOMIC DNA]</scope>
    <source>
        <strain evidence="2 3">CBS 931.73</strain>
    </source>
</reference>
<sequence>MVLPPLGPPGRDRKLWLIHTITALATVGSLTAQQSYAATQIDTPSKPSVNDISTPSPNLAANQASVSNFGVALNIQSKSQAVKKVGRSGKTIVKKVYRPGKIIRKTIPRPDTKKKRVDGKTAPKPSQQPNAVEKPIEVENPINKKILLPGKDAQKEIKDSTKEKKVDEGKKPEATPEKISNGSNESSPKQVVSTADATVKNTSDTMSANEKKESTPNNATEGKKESGKGDLTKTPPEENKVVKPDTNIAGNMEEYNGGKRDTTTILKQEPLLDNKEVLLKTYIPGKTLVTKVPVGPTYATKKTLIPGQITYKDVEVPGKTIVRKVPYGPTYKSNQVVIPGKKLVQRVKLPGETRVRKILLGPTYGKKKVYEQSNGESASGVGYKQVKIPGEVRIKRVKSQPLYAYEDMTIPGESKYKVVRVPNKTLVYKTATPAEYTIQKVLVPGKKVIQPNPGSTKDVVIKKYISEEYGFKFTETPGSYVIRRKLTPGQSIKKKVVRSPQYGYKVVSVTGEPVKVKVRVPGEIIATKVRVPAEYGYKKVYIPGVSTIKRFKVVSGSKKIPYLKKPVYKYEKHLVPGEKSIRKFRIPGQTIRKIVKIEPKYIYKKIPRKVNFVTKKIRVPAKTFTIKVPTREEYGYTRYLSPSGFRIAKTRIPGKRIAQITRIPARFGYNIIKQHAPPRYRKIYVPGRTIVQKVRIQRDEVTAIDLPPVQEYVEEYFDSTDGIYKHRLQRCSWDIRQSQYDCKIKENSVDETLESSPDFEEETYVPPAQRYIEEYVDRYSGETSRHLKECIWRPEIKNTVCTTKDLELPDTSSQRYFEPGTTVTNIYLPPDRVYIDEYLDKATNSMERRLRVCTWDIKSTSYKCSSKDMDDNSLAISPGTKESTDENMGLKVTTKAQACTSTLGGECEINQKEFGNFKPLSLNGPNDPADIKLYSGLTLQDIYWPEIDPNALVADRVFIYEFVDQAVMQTERRVVVCKYDAYSQSWTYASISGEILSTPLNMEETSEDDGTIVLVNGKTQETVYIPPKKEGYTIQPADRIYIQEYFDESVGISHRRSKICIYLTQLQNWKCQEKTEKIDNAFTATVHLPPIEDRSMAGMDAGSNSYENILQQEAISTNPTDAGQNQYEICTLDADGKWKCTPSKDQSKNPLESASIDLSFMNNLILPYEGSTEYQREYPRENNNTLDNIFKYDSNSLDNEISMINQMDENSIEPQGLTSQVDGLEGSFDGLAELLDLGNSNMSDNLHNQ</sequence>
<evidence type="ECO:0000256" key="1">
    <source>
        <dbReference type="SAM" id="MobiDB-lite"/>
    </source>
</evidence>
<organism evidence="2 3">
    <name type="scientific">Basidiobolus meristosporus CBS 931.73</name>
    <dbReference type="NCBI Taxonomy" id="1314790"/>
    <lineage>
        <taxon>Eukaryota</taxon>
        <taxon>Fungi</taxon>
        <taxon>Fungi incertae sedis</taxon>
        <taxon>Zoopagomycota</taxon>
        <taxon>Entomophthoromycotina</taxon>
        <taxon>Basidiobolomycetes</taxon>
        <taxon>Basidiobolales</taxon>
        <taxon>Basidiobolaceae</taxon>
        <taxon>Basidiobolus</taxon>
    </lineage>
</organism>
<proteinExistence type="predicted"/>
<feature type="region of interest" description="Disordered" evidence="1">
    <location>
        <begin position="100"/>
        <end position="261"/>
    </location>
</feature>
<dbReference type="Proteomes" id="UP000193498">
    <property type="component" value="Unassembled WGS sequence"/>
</dbReference>
<comment type="caution">
    <text evidence="2">The sequence shown here is derived from an EMBL/GenBank/DDBJ whole genome shotgun (WGS) entry which is preliminary data.</text>
</comment>
<gene>
    <name evidence="2" type="ORF">K493DRAFT_295966</name>
</gene>
<dbReference type="EMBL" id="MCFE01000016">
    <property type="protein sequence ID" value="ORY06435.1"/>
    <property type="molecule type" value="Genomic_DNA"/>
</dbReference>
<feature type="compositionally biased region" description="Polar residues" evidence="1">
    <location>
        <begin position="178"/>
        <end position="208"/>
    </location>
</feature>
<evidence type="ECO:0000313" key="2">
    <source>
        <dbReference type="EMBL" id="ORY06435.1"/>
    </source>
</evidence>
<feature type="compositionally biased region" description="Basic residues" evidence="1">
    <location>
        <begin position="100"/>
        <end position="117"/>
    </location>
</feature>
<dbReference type="AlphaFoldDB" id="A0A1Y1Z9H5"/>
<accession>A0A1Y1Z9H5</accession>
<name>A0A1Y1Z9H5_9FUNG</name>
<feature type="compositionally biased region" description="Basic and acidic residues" evidence="1">
    <location>
        <begin position="152"/>
        <end position="176"/>
    </location>
</feature>
<feature type="compositionally biased region" description="Basic and acidic residues" evidence="1">
    <location>
        <begin position="221"/>
        <end position="243"/>
    </location>
</feature>